<dbReference type="InterPro" id="IPR037523">
    <property type="entry name" value="VOC_core"/>
</dbReference>
<evidence type="ECO:0000313" key="3">
    <source>
        <dbReference type="Proteomes" id="UP000018857"/>
    </source>
</evidence>
<dbReference type="InterPro" id="IPR004360">
    <property type="entry name" value="Glyas_Fos-R_dOase_dom"/>
</dbReference>
<keyword evidence="3" id="KW-1185">Reference proteome</keyword>
<dbReference type="EMBL" id="AYOZ01000001">
    <property type="protein sequence ID" value="ETI62278.1"/>
    <property type="molecule type" value="Genomic_DNA"/>
</dbReference>
<reference evidence="2 3" key="1">
    <citation type="journal article" date="2014" name="Genome Announc.">
        <title>Draft Genome Sequence of Marinomonas sp. Strain D104, a Polycyclic Aromatic Hydrocarbon-Degrading Bacterium from the Deep-Sea Sediment of the Arctic Ocean.</title>
        <authorList>
            <person name="Dong C."/>
            <person name="Bai X."/>
            <person name="Lai Q."/>
            <person name="Xie Y."/>
            <person name="Chen X."/>
            <person name="Shao Z."/>
        </authorList>
    </citation>
    <scope>NUCLEOTIDE SEQUENCE [LARGE SCALE GENOMIC DNA]</scope>
    <source>
        <strain evidence="2 3">D104</strain>
    </source>
</reference>
<feature type="domain" description="VOC" evidence="1">
    <location>
        <begin position="6"/>
        <end position="112"/>
    </location>
</feature>
<sequence>MALNAHLSHLTLGSPDPLVMAKFYEKTMGNTIEEIDQGYLSTGPGRKLLFTSGKAKELKYFAMGMTEENLDLLRDALLAKNIQLSASPSPLFDDKAFALQDPDGNWLTFGVEEKNNSQAELPARLQHFAFATNNIEEMVDFYQNTVGYLISDNVFDENKKLKTAFLRSDNEHHSLAIFQAKEKWFDHHCYESSNWNAIRDWADHLSTFDIPLKWGPGRHGPGNNLFIFIHDPDGNWLEISAELQVVPVDAPAGEWVHEPKTLNYWGQAFLRS</sequence>
<dbReference type="OrthoDB" id="4265398at2"/>
<gene>
    <name evidence="2" type="ORF">D104_00550</name>
</gene>
<name>W1S5C7_9GAMM</name>
<accession>W1S5C7</accession>
<evidence type="ECO:0000259" key="1">
    <source>
        <dbReference type="PROSITE" id="PS51819"/>
    </source>
</evidence>
<dbReference type="InterPro" id="IPR050383">
    <property type="entry name" value="GlyoxalaseI/FosfomycinResist"/>
</dbReference>
<dbReference type="AlphaFoldDB" id="W1S5C7"/>
<dbReference type="STRING" id="1208321.D104_00550"/>
<evidence type="ECO:0000313" key="2">
    <source>
        <dbReference type="EMBL" id="ETI62278.1"/>
    </source>
</evidence>
<organism evidence="2 3">
    <name type="scientific">Marinomonas profundimaris</name>
    <dbReference type="NCBI Taxonomy" id="1208321"/>
    <lineage>
        <taxon>Bacteria</taxon>
        <taxon>Pseudomonadati</taxon>
        <taxon>Pseudomonadota</taxon>
        <taxon>Gammaproteobacteria</taxon>
        <taxon>Oceanospirillales</taxon>
        <taxon>Oceanospirillaceae</taxon>
        <taxon>Marinomonas</taxon>
    </lineage>
</organism>
<dbReference type="PATRIC" id="fig|1208321.3.peg.110"/>
<feature type="domain" description="VOC" evidence="1">
    <location>
        <begin position="124"/>
        <end position="242"/>
    </location>
</feature>
<dbReference type="PANTHER" id="PTHR21366">
    <property type="entry name" value="GLYOXALASE FAMILY PROTEIN"/>
    <property type="match status" value="1"/>
</dbReference>
<dbReference type="SUPFAM" id="SSF54593">
    <property type="entry name" value="Glyoxalase/Bleomycin resistance protein/Dihydroxybiphenyl dioxygenase"/>
    <property type="match status" value="2"/>
</dbReference>
<comment type="caution">
    <text evidence="2">The sequence shown here is derived from an EMBL/GenBank/DDBJ whole genome shotgun (WGS) entry which is preliminary data.</text>
</comment>
<dbReference type="Gene3D" id="3.10.180.10">
    <property type="entry name" value="2,3-Dihydroxybiphenyl 1,2-Dioxygenase, domain 1"/>
    <property type="match status" value="2"/>
</dbReference>
<protein>
    <submittedName>
        <fullName evidence="2">Glyoxalase</fullName>
    </submittedName>
</protein>
<dbReference type="Proteomes" id="UP000018857">
    <property type="component" value="Unassembled WGS sequence"/>
</dbReference>
<dbReference type="Pfam" id="PF00903">
    <property type="entry name" value="Glyoxalase"/>
    <property type="match status" value="2"/>
</dbReference>
<dbReference type="RefSeq" id="WP_024022333.1">
    <property type="nucleotide sequence ID" value="NZ_AYOZ01000001.1"/>
</dbReference>
<dbReference type="InterPro" id="IPR029068">
    <property type="entry name" value="Glyas_Bleomycin-R_OHBP_Dase"/>
</dbReference>
<dbReference type="PROSITE" id="PS51819">
    <property type="entry name" value="VOC"/>
    <property type="match status" value="2"/>
</dbReference>
<dbReference type="eggNOG" id="COG0346">
    <property type="taxonomic scope" value="Bacteria"/>
</dbReference>
<proteinExistence type="predicted"/>